<dbReference type="PROSITE" id="PS51352">
    <property type="entry name" value="THIOREDOXIN_2"/>
    <property type="match status" value="1"/>
</dbReference>
<dbReference type="InterPro" id="IPR011990">
    <property type="entry name" value="TPR-like_helical_dom_sf"/>
</dbReference>
<dbReference type="Gene3D" id="1.25.40.10">
    <property type="entry name" value="Tetratricopeptide repeat domain"/>
    <property type="match status" value="2"/>
</dbReference>
<protein>
    <submittedName>
        <fullName evidence="2">Tetratricopeptide repeat protein</fullName>
    </submittedName>
</protein>
<accession>A0A831RGU0</accession>
<dbReference type="SUPFAM" id="SSF52833">
    <property type="entry name" value="Thioredoxin-like"/>
    <property type="match status" value="1"/>
</dbReference>
<dbReference type="Pfam" id="PF14561">
    <property type="entry name" value="TPR_20"/>
    <property type="match status" value="1"/>
</dbReference>
<dbReference type="EMBL" id="DRKP01000010">
    <property type="protein sequence ID" value="HEB94962.1"/>
    <property type="molecule type" value="Genomic_DNA"/>
</dbReference>
<dbReference type="CDD" id="cd02947">
    <property type="entry name" value="TRX_family"/>
    <property type="match status" value="1"/>
</dbReference>
<name>A0A831RGU0_9GAMM</name>
<reference evidence="2" key="1">
    <citation type="journal article" date="2020" name="mSystems">
        <title>Genome- and Community-Level Interaction Insights into Carbon Utilization and Element Cycling Functions of Hydrothermarchaeota in Hydrothermal Sediment.</title>
        <authorList>
            <person name="Zhou Z."/>
            <person name="Liu Y."/>
            <person name="Xu W."/>
            <person name="Pan J."/>
            <person name="Luo Z.H."/>
            <person name="Li M."/>
        </authorList>
    </citation>
    <scope>NUCLEOTIDE SEQUENCE [LARGE SCALE GENOMIC DNA]</scope>
    <source>
        <strain evidence="2">HyVt-443</strain>
    </source>
</reference>
<feature type="domain" description="Thioredoxin" evidence="1">
    <location>
        <begin position="1"/>
        <end position="111"/>
    </location>
</feature>
<sequence>MNDYIFDATAASFEQLVLDNSRRGTVLVNWWSPRAGPSLRLYPLLEKLSNEFGGRFLLINIDAEQEKTLARDQGVTSLPLLMLFRNGEVVERVHGYQPEAELRRLLERHTPRASDTLLAQAVQQWRRGDRDGALTRLVQIAMDDPANLRVPATIGKLLIGDGRLDEAWRILTALPGEIRNQGEIATLLAHLRFLRLAAEAPEQPVLRQRIDADPDDLEARQQLAALLLIADDYAGAMEQLLEVMRRDRRFGDGAGRQGLLAIFRILGNEHPLVGRYRQSMLEV</sequence>
<dbReference type="InterPro" id="IPR036249">
    <property type="entry name" value="Thioredoxin-like_sf"/>
</dbReference>
<organism evidence="2">
    <name type="scientific">Sedimenticola thiotaurini</name>
    <dbReference type="NCBI Taxonomy" id="1543721"/>
    <lineage>
        <taxon>Bacteria</taxon>
        <taxon>Pseudomonadati</taxon>
        <taxon>Pseudomonadota</taxon>
        <taxon>Gammaproteobacteria</taxon>
        <taxon>Chromatiales</taxon>
        <taxon>Sedimenticolaceae</taxon>
        <taxon>Sedimenticola</taxon>
    </lineage>
</organism>
<dbReference type="SUPFAM" id="SSF48452">
    <property type="entry name" value="TPR-like"/>
    <property type="match status" value="1"/>
</dbReference>
<dbReference type="GO" id="GO:0006950">
    <property type="term" value="P:response to stress"/>
    <property type="evidence" value="ECO:0007669"/>
    <property type="project" value="UniProtKB-ARBA"/>
</dbReference>
<dbReference type="Pfam" id="PF14559">
    <property type="entry name" value="TPR_19"/>
    <property type="match status" value="1"/>
</dbReference>
<dbReference type="GO" id="GO:0015035">
    <property type="term" value="F:protein-disulfide reductase activity"/>
    <property type="evidence" value="ECO:0007669"/>
    <property type="project" value="TreeGrafter"/>
</dbReference>
<evidence type="ECO:0000313" key="2">
    <source>
        <dbReference type="EMBL" id="HEB94962.1"/>
    </source>
</evidence>
<gene>
    <name evidence="2" type="ORF">ENI96_00860</name>
</gene>
<dbReference type="GO" id="GO:0005829">
    <property type="term" value="C:cytosol"/>
    <property type="evidence" value="ECO:0007669"/>
    <property type="project" value="TreeGrafter"/>
</dbReference>
<dbReference type="Pfam" id="PF00085">
    <property type="entry name" value="Thioredoxin"/>
    <property type="match status" value="1"/>
</dbReference>
<dbReference type="PANTHER" id="PTHR45663">
    <property type="entry name" value="GEO12009P1"/>
    <property type="match status" value="1"/>
</dbReference>
<comment type="caution">
    <text evidence="2">The sequence shown here is derived from an EMBL/GenBank/DDBJ whole genome shotgun (WGS) entry which is preliminary data.</text>
</comment>
<dbReference type="Gene3D" id="3.40.30.10">
    <property type="entry name" value="Glutaredoxin"/>
    <property type="match status" value="1"/>
</dbReference>
<dbReference type="AlphaFoldDB" id="A0A831RGU0"/>
<dbReference type="PANTHER" id="PTHR45663:SF11">
    <property type="entry name" value="GEO12009P1"/>
    <property type="match status" value="1"/>
</dbReference>
<dbReference type="InterPro" id="IPR013766">
    <property type="entry name" value="Thioredoxin_domain"/>
</dbReference>
<proteinExistence type="predicted"/>
<dbReference type="GO" id="GO:0045454">
    <property type="term" value="P:cell redox homeostasis"/>
    <property type="evidence" value="ECO:0007669"/>
    <property type="project" value="TreeGrafter"/>
</dbReference>
<evidence type="ECO:0000259" key="1">
    <source>
        <dbReference type="PROSITE" id="PS51352"/>
    </source>
</evidence>
<dbReference type="Proteomes" id="UP000886251">
    <property type="component" value="Unassembled WGS sequence"/>
</dbReference>